<accession>A0A1F5SWZ2</accession>
<dbReference type="GO" id="GO:0003735">
    <property type="term" value="F:structural constituent of ribosome"/>
    <property type="evidence" value="ECO:0007669"/>
    <property type="project" value="InterPro"/>
</dbReference>
<dbReference type="SUPFAM" id="SSF46561">
    <property type="entry name" value="Ribosomal protein L29 (L29p)"/>
    <property type="match status" value="1"/>
</dbReference>
<organism evidence="6 7">
    <name type="scientific">Candidatus Falkowbacteria bacterium RIFOXYC2_FULL_36_12</name>
    <dbReference type="NCBI Taxonomy" id="1798002"/>
    <lineage>
        <taxon>Bacteria</taxon>
        <taxon>Candidatus Falkowiibacteriota</taxon>
    </lineage>
</organism>
<name>A0A1F5SWZ2_9BACT</name>
<evidence type="ECO:0000256" key="2">
    <source>
        <dbReference type="ARBA" id="ARBA00022980"/>
    </source>
</evidence>
<evidence type="ECO:0000256" key="4">
    <source>
        <dbReference type="ARBA" id="ARBA00035204"/>
    </source>
</evidence>
<dbReference type="EMBL" id="MFGJ01000008">
    <property type="protein sequence ID" value="OGF30973.1"/>
    <property type="molecule type" value="Genomic_DNA"/>
</dbReference>
<dbReference type="InterPro" id="IPR036049">
    <property type="entry name" value="Ribosomal_uL29_sf"/>
</dbReference>
<protein>
    <recommendedName>
        <fullName evidence="4 5">Large ribosomal subunit protein uL29</fullName>
    </recommendedName>
</protein>
<dbReference type="HAMAP" id="MF_00374">
    <property type="entry name" value="Ribosomal_uL29"/>
    <property type="match status" value="1"/>
</dbReference>
<dbReference type="Proteomes" id="UP000179001">
    <property type="component" value="Unassembled WGS sequence"/>
</dbReference>
<keyword evidence="2 5" id="KW-0689">Ribosomal protein</keyword>
<dbReference type="STRING" id="1798002.A2478_00840"/>
<dbReference type="AlphaFoldDB" id="A0A1F5SWZ2"/>
<evidence type="ECO:0000313" key="6">
    <source>
        <dbReference type="EMBL" id="OGF30973.1"/>
    </source>
</evidence>
<dbReference type="Gene3D" id="1.10.287.310">
    <property type="match status" value="1"/>
</dbReference>
<dbReference type="GO" id="GO:1990904">
    <property type="term" value="C:ribonucleoprotein complex"/>
    <property type="evidence" value="ECO:0007669"/>
    <property type="project" value="UniProtKB-KW"/>
</dbReference>
<comment type="similarity">
    <text evidence="1 5">Belongs to the universal ribosomal protein uL29 family.</text>
</comment>
<dbReference type="NCBIfam" id="TIGR00012">
    <property type="entry name" value="L29"/>
    <property type="match status" value="1"/>
</dbReference>
<dbReference type="InterPro" id="IPR001854">
    <property type="entry name" value="Ribosomal_uL29"/>
</dbReference>
<comment type="caution">
    <text evidence="6">The sequence shown here is derived from an EMBL/GenBank/DDBJ whole genome shotgun (WGS) entry which is preliminary data.</text>
</comment>
<dbReference type="Pfam" id="PF00831">
    <property type="entry name" value="Ribosomal_L29"/>
    <property type="match status" value="1"/>
</dbReference>
<evidence type="ECO:0000256" key="3">
    <source>
        <dbReference type="ARBA" id="ARBA00023274"/>
    </source>
</evidence>
<proteinExistence type="inferred from homology"/>
<reference evidence="6 7" key="1">
    <citation type="journal article" date="2016" name="Nat. Commun.">
        <title>Thousands of microbial genomes shed light on interconnected biogeochemical processes in an aquifer system.</title>
        <authorList>
            <person name="Anantharaman K."/>
            <person name="Brown C.T."/>
            <person name="Hug L.A."/>
            <person name="Sharon I."/>
            <person name="Castelle C.J."/>
            <person name="Probst A.J."/>
            <person name="Thomas B.C."/>
            <person name="Singh A."/>
            <person name="Wilkins M.J."/>
            <person name="Karaoz U."/>
            <person name="Brodie E.L."/>
            <person name="Williams K.H."/>
            <person name="Hubbard S.S."/>
            <person name="Banfield J.F."/>
        </authorList>
    </citation>
    <scope>NUCLEOTIDE SEQUENCE [LARGE SCALE GENOMIC DNA]</scope>
</reference>
<sequence>MKIQELREKKIEELKVRLQELAVSLHDLNFKVANSQVKNIREIRDVKKMVARIETIICQKELNK</sequence>
<evidence type="ECO:0000256" key="1">
    <source>
        <dbReference type="ARBA" id="ARBA00009254"/>
    </source>
</evidence>
<gene>
    <name evidence="5" type="primary">rpmC</name>
    <name evidence="6" type="ORF">A2478_00840</name>
</gene>
<evidence type="ECO:0000313" key="7">
    <source>
        <dbReference type="Proteomes" id="UP000179001"/>
    </source>
</evidence>
<evidence type="ECO:0000256" key="5">
    <source>
        <dbReference type="HAMAP-Rule" id="MF_00374"/>
    </source>
</evidence>
<dbReference type="GO" id="GO:0005840">
    <property type="term" value="C:ribosome"/>
    <property type="evidence" value="ECO:0007669"/>
    <property type="project" value="UniProtKB-KW"/>
</dbReference>
<keyword evidence="3 5" id="KW-0687">Ribonucleoprotein</keyword>
<dbReference type="GO" id="GO:0006412">
    <property type="term" value="P:translation"/>
    <property type="evidence" value="ECO:0007669"/>
    <property type="project" value="UniProtKB-UniRule"/>
</dbReference>